<dbReference type="CDD" id="cd07177">
    <property type="entry name" value="terB_like"/>
    <property type="match status" value="1"/>
</dbReference>
<organism evidence="2 3">
    <name type="scientific">Nonlabens arenilitoris</name>
    <dbReference type="NCBI Taxonomy" id="1217969"/>
    <lineage>
        <taxon>Bacteria</taxon>
        <taxon>Pseudomonadati</taxon>
        <taxon>Bacteroidota</taxon>
        <taxon>Flavobacteriia</taxon>
        <taxon>Flavobacteriales</taxon>
        <taxon>Flavobacteriaceae</taxon>
        <taxon>Nonlabens</taxon>
    </lineage>
</organism>
<dbReference type="EMBL" id="MTPW01000001">
    <property type="protein sequence ID" value="PQJ31757.1"/>
    <property type="molecule type" value="Genomic_DNA"/>
</dbReference>
<evidence type="ECO:0000259" key="1">
    <source>
        <dbReference type="Pfam" id="PF05099"/>
    </source>
</evidence>
<dbReference type="Gene3D" id="1.10.3680.10">
    <property type="entry name" value="TerB-like"/>
    <property type="match status" value="1"/>
</dbReference>
<sequence length="143" mass="16477">MSFSSLFESGESARNKSHFATLVSIAQSHDNMSAQETVVLERFKSKLDISDSDYAAILKNPSAYPVTPPTDSEERIQWLHDLFKIVFADHAMDDNEHKLLRRYATAIGYNDEDAKYLVDRSIEIFSGHLNLEDYRYLLNKDRK</sequence>
<dbReference type="InterPro" id="IPR029024">
    <property type="entry name" value="TerB-like"/>
</dbReference>
<dbReference type="Pfam" id="PF05099">
    <property type="entry name" value="TerB"/>
    <property type="match status" value="1"/>
</dbReference>
<gene>
    <name evidence="2" type="ORF">BST92_07390</name>
</gene>
<accession>A0A2S7UAT6</accession>
<dbReference type="AlphaFoldDB" id="A0A2S7UAT6"/>
<protein>
    <recommendedName>
        <fullName evidence="1">Co-chaperone DjlA N-terminal domain-containing protein</fullName>
    </recommendedName>
</protein>
<evidence type="ECO:0000313" key="2">
    <source>
        <dbReference type="EMBL" id="PQJ31757.1"/>
    </source>
</evidence>
<dbReference type="OrthoDB" id="981083at2"/>
<evidence type="ECO:0000313" key="3">
    <source>
        <dbReference type="Proteomes" id="UP000239747"/>
    </source>
</evidence>
<feature type="domain" description="Co-chaperone DjlA N-terminal" evidence="1">
    <location>
        <begin position="71"/>
        <end position="114"/>
    </location>
</feature>
<keyword evidence="3" id="KW-1185">Reference proteome</keyword>
<dbReference type="SUPFAM" id="SSF158682">
    <property type="entry name" value="TerB-like"/>
    <property type="match status" value="1"/>
</dbReference>
<reference evidence="2 3" key="1">
    <citation type="submission" date="2017-01" db="EMBL/GenBank/DDBJ databases">
        <title>Trade-off between light-utilization and light-protection in marine flavobacteria.</title>
        <authorList>
            <person name="Kumagai Y."/>
            <person name="Yoshizawa S."/>
            <person name="Kogure K."/>
            <person name="Iwasaki W."/>
        </authorList>
    </citation>
    <scope>NUCLEOTIDE SEQUENCE [LARGE SCALE GENOMIC DNA]</scope>
    <source>
        <strain evidence="2 3">KCTC 32109</strain>
    </source>
</reference>
<comment type="caution">
    <text evidence="2">The sequence shown here is derived from an EMBL/GenBank/DDBJ whole genome shotgun (WGS) entry which is preliminary data.</text>
</comment>
<dbReference type="Proteomes" id="UP000239747">
    <property type="component" value="Unassembled WGS sequence"/>
</dbReference>
<name>A0A2S7UAT6_9FLAO</name>
<dbReference type="InterPro" id="IPR007791">
    <property type="entry name" value="DjlA_N"/>
</dbReference>
<dbReference type="RefSeq" id="WP_105070869.1">
    <property type="nucleotide sequence ID" value="NZ_MTPW01000001.1"/>
</dbReference>
<proteinExistence type="predicted"/>